<dbReference type="Gene3D" id="3.30.710.10">
    <property type="entry name" value="Potassium Channel Kv1.1, Chain A"/>
    <property type="match status" value="1"/>
</dbReference>
<protein>
    <recommendedName>
        <fullName evidence="2">Kelch-like protein diablo</fullName>
    </recommendedName>
</protein>
<feature type="compositionally biased region" description="Polar residues" evidence="8">
    <location>
        <begin position="74"/>
        <end position="89"/>
    </location>
</feature>
<dbReference type="InterPro" id="IPR011333">
    <property type="entry name" value="SKP1/BTB/POZ_sf"/>
</dbReference>
<dbReference type="InterPro" id="IPR015915">
    <property type="entry name" value="Kelch-typ_b-propeller"/>
</dbReference>
<feature type="compositionally biased region" description="Low complexity" evidence="8">
    <location>
        <begin position="21"/>
        <end position="56"/>
    </location>
</feature>
<dbReference type="SMART" id="SM00612">
    <property type="entry name" value="Kelch"/>
    <property type="match status" value="6"/>
</dbReference>
<dbReference type="SUPFAM" id="SSF54695">
    <property type="entry name" value="POZ domain"/>
    <property type="match status" value="1"/>
</dbReference>
<comment type="pathway">
    <text evidence="1">Protein modification; protein ubiquitination.</text>
</comment>
<keyword evidence="4" id="KW-0677">Repeat</keyword>
<feature type="domain" description="BTB" evidence="9">
    <location>
        <begin position="145"/>
        <end position="212"/>
    </location>
</feature>
<dbReference type="PANTHER" id="PTHR24412">
    <property type="entry name" value="KELCH PROTEIN"/>
    <property type="match status" value="1"/>
</dbReference>
<dbReference type="Gene3D" id="1.25.40.420">
    <property type="match status" value="1"/>
</dbReference>
<dbReference type="SMART" id="SM00875">
    <property type="entry name" value="BACK"/>
    <property type="match status" value="1"/>
</dbReference>
<dbReference type="InterPro" id="IPR011705">
    <property type="entry name" value="BACK"/>
</dbReference>
<dbReference type="InterPro" id="IPR000210">
    <property type="entry name" value="BTB/POZ_dom"/>
</dbReference>
<keyword evidence="11" id="KW-1185">Reference proteome</keyword>
<comment type="function">
    <text evidence="7">Probable substrate-specific adapter of an E3 ubiquitin-protein ligase complex which mediates the ubiquitination and subsequent proteasomal degradation of target proteins. May have a role in synapse differentiation and growth.</text>
</comment>
<evidence type="ECO:0000313" key="10">
    <source>
        <dbReference type="EMBL" id="KAH9416936.1"/>
    </source>
</evidence>
<dbReference type="EMBL" id="NJHN03000084">
    <property type="protein sequence ID" value="KAH9416936.1"/>
    <property type="molecule type" value="Genomic_DNA"/>
</dbReference>
<organism evidence="10 11">
    <name type="scientific">Dermatophagoides pteronyssinus</name>
    <name type="common">European house dust mite</name>
    <dbReference type="NCBI Taxonomy" id="6956"/>
    <lineage>
        <taxon>Eukaryota</taxon>
        <taxon>Metazoa</taxon>
        <taxon>Ecdysozoa</taxon>
        <taxon>Arthropoda</taxon>
        <taxon>Chelicerata</taxon>
        <taxon>Arachnida</taxon>
        <taxon>Acari</taxon>
        <taxon>Acariformes</taxon>
        <taxon>Sarcoptiformes</taxon>
        <taxon>Astigmata</taxon>
        <taxon>Psoroptidia</taxon>
        <taxon>Analgoidea</taxon>
        <taxon>Pyroglyphidae</taxon>
        <taxon>Dermatophagoidinae</taxon>
        <taxon>Dermatophagoides</taxon>
    </lineage>
</organism>
<reference evidence="10 11" key="2">
    <citation type="journal article" date="2022" name="Mol. Biol. Evol.">
        <title>Comparative Genomics Reveals Insights into the Divergent Evolution of Astigmatic Mites and Household Pest Adaptations.</title>
        <authorList>
            <person name="Xiong Q."/>
            <person name="Wan A.T."/>
            <person name="Liu X."/>
            <person name="Fung C.S."/>
            <person name="Xiao X."/>
            <person name="Malainual N."/>
            <person name="Hou J."/>
            <person name="Wang L."/>
            <person name="Wang M."/>
            <person name="Yang K.Y."/>
            <person name="Cui Y."/>
            <person name="Leung E.L."/>
            <person name="Nong W."/>
            <person name="Shin S.K."/>
            <person name="Au S.W."/>
            <person name="Jeong K.Y."/>
            <person name="Chew F.T."/>
            <person name="Hui J.H."/>
            <person name="Leung T.F."/>
            <person name="Tungtrongchitr A."/>
            <person name="Zhong N."/>
            <person name="Liu Z."/>
            <person name="Tsui S.K."/>
        </authorList>
    </citation>
    <scope>NUCLEOTIDE SEQUENCE [LARGE SCALE GENOMIC DNA]</scope>
    <source>
        <strain evidence="10">Derp</strain>
    </source>
</reference>
<feature type="compositionally biased region" description="Low complexity" evidence="8">
    <location>
        <begin position="90"/>
        <end position="104"/>
    </location>
</feature>
<name>A0ABQ8J3B5_DERPT</name>
<dbReference type="Pfam" id="PF00651">
    <property type="entry name" value="BTB"/>
    <property type="match status" value="1"/>
</dbReference>
<dbReference type="InterPro" id="IPR017096">
    <property type="entry name" value="BTB-kelch_protein"/>
</dbReference>
<keyword evidence="5" id="KW-0833">Ubl conjugation pathway</keyword>
<dbReference type="Pfam" id="PF01344">
    <property type="entry name" value="Kelch_1"/>
    <property type="match status" value="2"/>
</dbReference>
<evidence type="ECO:0000256" key="4">
    <source>
        <dbReference type="ARBA" id="ARBA00022737"/>
    </source>
</evidence>
<evidence type="ECO:0000256" key="7">
    <source>
        <dbReference type="ARBA" id="ARBA00043912"/>
    </source>
</evidence>
<dbReference type="Pfam" id="PF07707">
    <property type="entry name" value="BACK"/>
    <property type="match status" value="1"/>
</dbReference>
<dbReference type="SMART" id="SM00225">
    <property type="entry name" value="BTB"/>
    <property type="match status" value="1"/>
</dbReference>
<dbReference type="Gene3D" id="2.120.10.80">
    <property type="entry name" value="Kelch-type beta propeller"/>
    <property type="match status" value="1"/>
</dbReference>
<evidence type="ECO:0000256" key="3">
    <source>
        <dbReference type="ARBA" id="ARBA00022441"/>
    </source>
</evidence>
<dbReference type="Proteomes" id="UP000887458">
    <property type="component" value="Unassembled WGS sequence"/>
</dbReference>
<dbReference type="PROSITE" id="PS50097">
    <property type="entry name" value="BTB"/>
    <property type="match status" value="1"/>
</dbReference>
<evidence type="ECO:0000256" key="2">
    <source>
        <dbReference type="ARBA" id="ARBA00013699"/>
    </source>
</evidence>
<feature type="region of interest" description="Disordered" evidence="8">
    <location>
        <begin position="1"/>
        <end position="108"/>
    </location>
</feature>
<keyword evidence="6" id="KW-0009">Actin-binding</keyword>
<evidence type="ECO:0000256" key="8">
    <source>
        <dbReference type="SAM" id="MobiDB-lite"/>
    </source>
</evidence>
<reference evidence="10 11" key="1">
    <citation type="journal article" date="2018" name="J. Allergy Clin. Immunol.">
        <title>High-quality assembly of Dermatophagoides pteronyssinus genome and transcriptome reveals a wide range of novel allergens.</title>
        <authorList>
            <person name="Liu X.Y."/>
            <person name="Yang K.Y."/>
            <person name="Wang M.Q."/>
            <person name="Kwok J.S."/>
            <person name="Zeng X."/>
            <person name="Yang Z."/>
            <person name="Xiao X.J."/>
            <person name="Lau C.P."/>
            <person name="Li Y."/>
            <person name="Huang Z.M."/>
            <person name="Ba J.G."/>
            <person name="Yim A.K."/>
            <person name="Ouyang C.Y."/>
            <person name="Ngai S.M."/>
            <person name="Chan T.F."/>
            <person name="Leung E.L."/>
            <person name="Liu L."/>
            <person name="Liu Z.G."/>
            <person name="Tsui S.K."/>
        </authorList>
    </citation>
    <scope>NUCLEOTIDE SEQUENCE [LARGE SCALE GENOMIC DNA]</scope>
    <source>
        <strain evidence="10">Derp</strain>
    </source>
</reference>
<evidence type="ECO:0000256" key="5">
    <source>
        <dbReference type="ARBA" id="ARBA00022786"/>
    </source>
</evidence>
<proteinExistence type="predicted"/>
<keyword evidence="3" id="KW-0880">Kelch repeat</keyword>
<comment type="caution">
    <text evidence="10">The sequence shown here is derived from an EMBL/GenBank/DDBJ whole genome shotgun (WGS) entry which is preliminary data.</text>
</comment>
<dbReference type="InterPro" id="IPR006652">
    <property type="entry name" value="Kelch_1"/>
</dbReference>
<evidence type="ECO:0000259" key="9">
    <source>
        <dbReference type="PROSITE" id="PS50097"/>
    </source>
</evidence>
<evidence type="ECO:0000256" key="6">
    <source>
        <dbReference type="ARBA" id="ARBA00023203"/>
    </source>
</evidence>
<gene>
    <name evidence="10" type="primary">KLHL20_1</name>
    <name evidence="10" type="ORF">DERP_014833</name>
</gene>
<feature type="compositionally biased region" description="Pro residues" evidence="8">
    <location>
        <begin position="57"/>
        <end position="67"/>
    </location>
</feature>
<accession>A0ABQ8J3B5</accession>
<sequence>MHHQRAMNPLDICMDYGQNPSNSSSTMHQSSSSSTSQQQQQNSNQLHNNNSSTTTAMPPPPPPPPRPTSSQSTLMNSSPNIILSTGFHPSSSLRSQSIRSSSNSATTNLDSNTTVAVKRFEYTSEKHSKLMLESLSILRRRRELCDVILIVGQRKIYAHRVLLAAYSPYFLAMFTGELAESRQTEVIIRDIDEHAMELLIEFAYTSHIIIEENNVQVLLPAACLLQMNEIQEVCCEFLRRELDPSNCLGIRSFADTHACQDLLHYADKYTQDYFQEVIENEEFLLLPVNQLIDIVSTDELNITTEEQVYNAIMKWVRYNVQERSQHLAHVLQHVRLSQMSAKFLVGTVSSDILVKNDEACRDLVDEAKNYLLLPQERSLMVGPRFRPRKPVRRGEILFAAGGWCSGDAIASVERYEPQTREWRMVAPMNKRRCGVGCAVLNELLYAVGGHDGQSYLNSIERYDPHTNQWSIDVAPTSTCRTSVGVAVLDGYLYAVGGQDGVSCLNIVERYDPQSNRWTKLAGMTTGRLGVAVAVLGGYLYAIGGSDGNSPLNTVERYDPRTNRWNPVAPMWTRRKHLGCAVYNNMIYAVGGRDDTTELSSAERYNPQTDTWQPIVAMTTRRSGVGLAVVNGFLYAVGGFDGTTYLKTIEMYSPEDNQWQLCGSMNYRRLGGGVGVIRMSHPTTESSFTIK</sequence>
<dbReference type="PANTHER" id="PTHR24412:SF451">
    <property type="entry name" value="KELCH-LIKE PROTEIN 20"/>
    <property type="match status" value="1"/>
</dbReference>
<dbReference type="PIRSF" id="PIRSF037037">
    <property type="entry name" value="Kelch-like_protein_gigaxonin"/>
    <property type="match status" value="1"/>
</dbReference>
<dbReference type="Pfam" id="PF24681">
    <property type="entry name" value="Kelch_KLHDC2_KLHL20_DRC7"/>
    <property type="match status" value="1"/>
</dbReference>
<evidence type="ECO:0000256" key="1">
    <source>
        <dbReference type="ARBA" id="ARBA00004906"/>
    </source>
</evidence>
<evidence type="ECO:0000313" key="11">
    <source>
        <dbReference type="Proteomes" id="UP000887458"/>
    </source>
</evidence>
<dbReference type="SUPFAM" id="SSF117281">
    <property type="entry name" value="Kelch motif"/>
    <property type="match status" value="1"/>
</dbReference>